<evidence type="ECO:0000259" key="3">
    <source>
        <dbReference type="PROSITE" id="PS51783"/>
    </source>
</evidence>
<evidence type="ECO:0000313" key="5">
    <source>
        <dbReference type="Proteomes" id="UP000308768"/>
    </source>
</evidence>
<feature type="non-terminal residue" evidence="4">
    <location>
        <position position="391"/>
    </location>
</feature>
<keyword evidence="5" id="KW-1185">Reference proteome</keyword>
<dbReference type="PANTHER" id="PTHR46108:SF4">
    <property type="entry name" value="BLUE CHEESE"/>
    <property type="match status" value="1"/>
</dbReference>
<dbReference type="PROSITE" id="PS51783">
    <property type="entry name" value="PH_BEACH"/>
    <property type="match status" value="1"/>
</dbReference>
<dbReference type="OrthoDB" id="26681at2759"/>
<dbReference type="PANTHER" id="PTHR46108">
    <property type="entry name" value="BLUE CHEESE"/>
    <property type="match status" value="1"/>
</dbReference>
<feature type="region of interest" description="Disordered" evidence="2">
    <location>
        <begin position="169"/>
        <end position="188"/>
    </location>
</feature>
<feature type="domain" description="BEACH-type PH" evidence="3">
    <location>
        <begin position="268"/>
        <end position="391"/>
    </location>
</feature>
<dbReference type="InterPro" id="IPR023362">
    <property type="entry name" value="PH-BEACH_dom"/>
</dbReference>
<protein>
    <recommendedName>
        <fullName evidence="3">BEACH-type PH domain-containing protein</fullName>
    </recommendedName>
</protein>
<reference evidence="4 5" key="1">
    <citation type="submission" date="2017-03" db="EMBL/GenBank/DDBJ databases">
        <title>Genomes of endolithic fungi from Antarctica.</title>
        <authorList>
            <person name="Coleine C."/>
            <person name="Masonjones S."/>
            <person name="Stajich J.E."/>
        </authorList>
    </citation>
    <scope>NUCLEOTIDE SEQUENCE [LARGE SCALE GENOMIC DNA]</scope>
    <source>
        <strain evidence="4 5">CCFEE 5187</strain>
    </source>
</reference>
<name>A0A4U0UKR2_9PEZI</name>
<keyword evidence="1" id="KW-0853">WD repeat</keyword>
<comment type="caution">
    <text evidence="4">The sequence shown here is derived from an EMBL/GenBank/DDBJ whole genome shotgun (WGS) entry which is preliminary data.</text>
</comment>
<feature type="compositionally biased region" description="Polar residues" evidence="2">
    <location>
        <begin position="169"/>
        <end position="187"/>
    </location>
</feature>
<sequence>SGLESHGANSSVVKSAADYGEVLHTVVRFLTDLHATSAIFRDFEISSDYVQELLAVLYPVIVSSDSVSAETELNSRDSTLTFEGQDVVIRPHSKATTTALSAAKNTNQKAVQDQQDNLAYIMSSYDKLDKMLRRPCGLLEEDEASCRWQLDETEGRNRMRMRILPDRSTQQHVFHPKASTSGKTTPSKLKIDTSLAGASTIEVAGMTPSATESVFGISRQISRVTSPGLLDETGQDTPVPEEDFEMVADPREDDGFEDKNRKVMRSLERGDQVQNLCNVSRIVGLEAYEGLLVVGKDHLYLQDNFFQRSDGEIISVAQAPAEERDPYLQMISGRETKIRRTQHSSGEQSAWNWAWEDVISISKRRFLFRDVAIEVFFTDGRSYLLTTISPT</sequence>
<dbReference type="InterPro" id="IPR011993">
    <property type="entry name" value="PH-like_dom_sf"/>
</dbReference>
<dbReference type="InterPro" id="IPR051944">
    <property type="entry name" value="BEACH_domain_protein"/>
</dbReference>
<gene>
    <name evidence="4" type="ORF">B0A49_13559</name>
</gene>
<feature type="non-terminal residue" evidence="4">
    <location>
        <position position="1"/>
    </location>
</feature>
<organism evidence="4 5">
    <name type="scientific">Cryomyces minteri</name>
    <dbReference type="NCBI Taxonomy" id="331657"/>
    <lineage>
        <taxon>Eukaryota</taxon>
        <taxon>Fungi</taxon>
        <taxon>Dikarya</taxon>
        <taxon>Ascomycota</taxon>
        <taxon>Pezizomycotina</taxon>
        <taxon>Dothideomycetes</taxon>
        <taxon>Dothideomycetes incertae sedis</taxon>
        <taxon>Cryomyces</taxon>
    </lineage>
</organism>
<dbReference type="Proteomes" id="UP000308768">
    <property type="component" value="Unassembled WGS sequence"/>
</dbReference>
<dbReference type="Gene3D" id="2.30.29.30">
    <property type="entry name" value="Pleckstrin-homology domain (PH domain)/Phosphotyrosine-binding domain (PTB)"/>
    <property type="match status" value="1"/>
</dbReference>
<evidence type="ECO:0000256" key="2">
    <source>
        <dbReference type="SAM" id="MobiDB-lite"/>
    </source>
</evidence>
<dbReference type="Pfam" id="PF14844">
    <property type="entry name" value="PH_BEACH"/>
    <property type="match status" value="1"/>
</dbReference>
<dbReference type="EMBL" id="NAJN01003723">
    <property type="protein sequence ID" value="TKA36147.1"/>
    <property type="molecule type" value="Genomic_DNA"/>
</dbReference>
<accession>A0A4U0UKR2</accession>
<dbReference type="AlphaFoldDB" id="A0A4U0UKR2"/>
<evidence type="ECO:0000256" key="1">
    <source>
        <dbReference type="ARBA" id="ARBA00022574"/>
    </source>
</evidence>
<dbReference type="SUPFAM" id="SSF50729">
    <property type="entry name" value="PH domain-like"/>
    <property type="match status" value="1"/>
</dbReference>
<evidence type="ECO:0000313" key="4">
    <source>
        <dbReference type="EMBL" id="TKA36147.1"/>
    </source>
</evidence>
<dbReference type="STRING" id="331657.A0A4U0UKR2"/>
<dbReference type="CDD" id="cd01201">
    <property type="entry name" value="PH_BEACH"/>
    <property type="match status" value="1"/>
</dbReference>
<proteinExistence type="predicted"/>